<dbReference type="AlphaFoldDB" id="A0A8R7PX73"/>
<keyword evidence="3" id="KW-1185">Reference proteome</keyword>
<name>A0A8R7PX73_TRIUA</name>
<dbReference type="Proteomes" id="UP000015106">
    <property type="component" value="Chromosome 3"/>
</dbReference>
<evidence type="ECO:0000313" key="3">
    <source>
        <dbReference type="Proteomes" id="UP000015106"/>
    </source>
</evidence>
<feature type="region of interest" description="Disordered" evidence="1">
    <location>
        <begin position="1"/>
        <end position="24"/>
    </location>
</feature>
<evidence type="ECO:0000256" key="1">
    <source>
        <dbReference type="SAM" id="MobiDB-lite"/>
    </source>
</evidence>
<sequence length="163" mass="18193">MAHHRSRAPRQLPHLRGTPLPGEHALGRAELGQRRAAVPLAERGHHLHLPRGEQLEPPRQLAAAGVAPRVGERDGDEAEGDLQRLQRGLDQALVGPARAARGLPQPRQLRQPQVLLVRLGRRAVLHLQHDRRRRRAPLVVRPHGRERGQLGRRHFLSAPQLSG</sequence>
<dbReference type="Gramene" id="TuG1812G0300004063.01.T01">
    <property type="protein sequence ID" value="TuG1812G0300004063.01.T01.cds387881"/>
    <property type="gene ID" value="TuG1812G0300004063.01"/>
</dbReference>
<reference evidence="2" key="2">
    <citation type="submission" date="2018-03" db="EMBL/GenBank/DDBJ databases">
        <title>The Triticum urartu genome reveals the dynamic nature of wheat genome evolution.</title>
        <authorList>
            <person name="Ling H."/>
            <person name="Ma B."/>
            <person name="Shi X."/>
            <person name="Liu H."/>
            <person name="Dong L."/>
            <person name="Sun H."/>
            <person name="Cao Y."/>
            <person name="Gao Q."/>
            <person name="Zheng S."/>
            <person name="Li Y."/>
            <person name="Yu Y."/>
            <person name="Du H."/>
            <person name="Qi M."/>
            <person name="Li Y."/>
            <person name="Yu H."/>
            <person name="Cui Y."/>
            <person name="Wang N."/>
            <person name="Chen C."/>
            <person name="Wu H."/>
            <person name="Zhao Y."/>
            <person name="Zhang J."/>
            <person name="Li Y."/>
            <person name="Zhou W."/>
            <person name="Zhang B."/>
            <person name="Hu W."/>
            <person name="Eijk M."/>
            <person name="Tang J."/>
            <person name="Witsenboer H."/>
            <person name="Zhao S."/>
            <person name="Li Z."/>
            <person name="Zhang A."/>
            <person name="Wang D."/>
            <person name="Liang C."/>
        </authorList>
    </citation>
    <scope>NUCLEOTIDE SEQUENCE [LARGE SCALE GENOMIC DNA]</scope>
    <source>
        <strain evidence="2">cv. G1812</strain>
    </source>
</reference>
<gene>
    <name evidence="2" type="primary">LOC125545319</name>
</gene>
<feature type="region of interest" description="Disordered" evidence="1">
    <location>
        <begin position="48"/>
        <end position="80"/>
    </location>
</feature>
<organism evidence="2 3">
    <name type="scientific">Triticum urartu</name>
    <name type="common">Red wild einkorn</name>
    <name type="synonym">Crithodium urartu</name>
    <dbReference type="NCBI Taxonomy" id="4572"/>
    <lineage>
        <taxon>Eukaryota</taxon>
        <taxon>Viridiplantae</taxon>
        <taxon>Streptophyta</taxon>
        <taxon>Embryophyta</taxon>
        <taxon>Tracheophyta</taxon>
        <taxon>Spermatophyta</taxon>
        <taxon>Magnoliopsida</taxon>
        <taxon>Liliopsida</taxon>
        <taxon>Poales</taxon>
        <taxon>Poaceae</taxon>
        <taxon>BOP clade</taxon>
        <taxon>Pooideae</taxon>
        <taxon>Triticodae</taxon>
        <taxon>Triticeae</taxon>
        <taxon>Triticinae</taxon>
        <taxon>Triticum</taxon>
    </lineage>
</organism>
<protein>
    <submittedName>
        <fullName evidence="2">Uncharacterized protein</fullName>
    </submittedName>
</protein>
<reference evidence="3" key="1">
    <citation type="journal article" date="2013" name="Nature">
        <title>Draft genome of the wheat A-genome progenitor Triticum urartu.</title>
        <authorList>
            <person name="Ling H.Q."/>
            <person name="Zhao S."/>
            <person name="Liu D."/>
            <person name="Wang J."/>
            <person name="Sun H."/>
            <person name="Zhang C."/>
            <person name="Fan H."/>
            <person name="Li D."/>
            <person name="Dong L."/>
            <person name="Tao Y."/>
            <person name="Gao C."/>
            <person name="Wu H."/>
            <person name="Li Y."/>
            <person name="Cui Y."/>
            <person name="Guo X."/>
            <person name="Zheng S."/>
            <person name="Wang B."/>
            <person name="Yu K."/>
            <person name="Liang Q."/>
            <person name="Yang W."/>
            <person name="Lou X."/>
            <person name="Chen J."/>
            <person name="Feng M."/>
            <person name="Jian J."/>
            <person name="Zhang X."/>
            <person name="Luo G."/>
            <person name="Jiang Y."/>
            <person name="Liu J."/>
            <person name="Wang Z."/>
            <person name="Sha Y."/>
            <person name="Zhang B."/>
            <person name="Wu H."/>
            <person name="Tang D."/>
            <person name="Shen Q."/>
            <person name="Xue P."/>
            <person name="Zou S."/>
            <person name="Wang X."/>
            <person name="Liu X."/>
            <person name="Wang F."/>
            <person name="Yang Y."/>
            <person name="An X."/>
            <person name="Dong Z."/>
            <person name="Zhang K."/>
            <person name="Zhang X."/>
            <person name="Luo M.C."/>
            <person name="Dvorak J."/>
            <person name="Tong Y."/>
            <person name="Wang J."/>
            <person name="Yang H."/>
            <person name="Li Z."/>
            <person name="Wang D."/>
            <person name="Zhang A."/>
            <person name="Wang J."/>
        </authorList>
    </citation>
    <scope>NUCLEOTIDE SEQUENCE</scope>
    <source>
        <strain evidence="3">cv. G1812</strain>
    </source>
</reference>
<dbReference type="EnsemblPlants" id="TuG1812G0300004063.01.T01">
    <property type="protein sequence ID" value="TuG1812G0300004063.01.T01.cds387881"/>
    <property type="gene ID" value="TuG1812G0300004063.01"/>
</dbReference>
<proteinExistence type="predicted"/>
<accession>A0A8R7PX73</accession>
<reference evidence="2" key="3">
    <citation type="submission" date="2022-06" db="UniProtKB">
        <authorList>
            <consortium name="EnsemblPlants"/>
        </authorList>
    </citation>
    <scope>IDENTIFICATION</scope>
</reference>
<evidence type="ECO:0000313" key="2">
    <source>
        <dbReference type="EnsemblPlants" id="TuG1812G0300004063.01.T01.cds387881"/>
    </source>
</evidence>